<dbReference type="SUPFAM" id="SSF46785">
    <property type="entry name" value="Winged helix' DNA-binding domain"/>
    <property type="match status" value="1"/>
</dbReference>
<dbReference type="AlphaFoldDB" id="A0A3E0H0D8"/>
<reference evidence="2 3" key="1">
    <citation type="submission" date="2018-08" db="EMBL/GenBank/DDBJ databases">
        <title>Genomic Encyclopedia of Archaeal and Bacterial Type Strains, Phase II (KMG-II): from individual species to whole genera.</title>
        <authorList>
            <person name="Goeker M."/>
        </authorList>
    </citation>
    <scope>NUCLEOTIDE SEQUENCE [LARGE SCALE GENOMIC DNA]</scope>
    <source>
        <strain evidence="2 3">DSM 45791</strain>
    </source>
</reference>
<dbReference type="RefSeq" id="WP_116179612.1">
    <property type="nucleotide sequence ID" value="NZ_CP144375.1"/>
</dbReference>
<dbReference type="PRINTS" id="PR00598">
    <property type="entry name" value="HTHMARR"/>
</dbReference>
<evidence type="ECO:0000313" key="2">
    <source>
        <dbReference type="EMBL" id="REH36327.1"/>
    </source>
</evidence>
<dbReference type="PANTHER" id="PTHR33164:SF57">
    <property type="entry name" value="MARR-FAMILY TRANSCRIPTIONAL REGULATOR"/>
    <property type="match status" value="1"/>
</dbReference>
<feature type="domain" description="HTH marR-type" evidence="1">
    <location>
        <begin position="11"/>
        <end position="142"/>
    </location>
</feature>
<organism evidence="2 3">
    <name type="scientific">Kutzneria buriramensis</name>
    <dbReference type="NCBI Taxonomy" id="1045776"/>
    <lineage>
        <taxon>Bacteria</taxon>
        <taxon>Bacillati</taxon>
        <taxon>Actinomycetota</taxon>
        <taxon>Actinomycetes</taxon>
        <taxon>Pseudonocardiales</taxon>
        <taxon>Pseudonocardiaceae</taxon>
        <taxon>Kutzneria</taxon>
    </lineage>
</organism>
<dbReference type="EMBL" id="QUNO01000016">
    <property type="protein sequence ID" value="REH36327.1"/>
    <property type="molecule type" value="Genomic_DNA"/>
</dbReference>
<accession>A0A3E0H0D8</accession>
<proteinExistence type="predicted"/>
<comment type="caution">
    <text evidence="2">The sequence shown here is derived from an EMBL/GenBank/DDBJ whole genome shotgun (WGS) entry which is preliminary data.</text>
</comment>
<keyword evidence="2" id="KW-0238">DNA-binding</keyword>
<dbReference type="InterPro" id="IPR039422">
    <property type="entry name" value="MarR/SlyA-like"/>
</dbReference>
<dbReference type="Proteomes" id="UP000256269">
    <property type="component" value="Unassembled WGS sequence"/>
</dbReference>
<dbReference type="InterPro" id="IPR036388">
    <property type="entry name" value="WH-like_DNA-bd_sf"/>
</dbReference>
<dbReference type="SMART" id="SM00347">
    <property type="entry name" value="HTH_MARR"/>
    <property type="match status" value="1"/>
</dbReference>
<evidence type="ECO:0000259" key="1">
    <source>
        <dbReference type="PROSITE" id="PS50995"/>
    </source>
</evidence>
<name>A0A3E0H0D8_9PSEU</name>
<dbReference type="InterPro" id="IPR036390">
    <property type="entry name" value="WH_DNA-bd_sf"/>
</dbReference>
<evidence type="ECO:0000313" key="3">
    <source>
        <dbReference type="Proteomes" id="UP000256269"/>
    </source>
</evidence>
<dbReference type="GO" id="GO:0006950">
    <property type="term" value="P:response to stress"/>
    <property type="evidence" value="ECO:0007669"/>
    <property type="project" value="TreeGrafter"/>
</dbReference>
<dbReference type="PROSITE" id="PS50995">
    <property type="entry name" value="HTH_MARR_2"/>
    <property type="match status" value="1"/>
</dbReference>
<gene>
    <name evidence="2" type="ORF">BCF44_116196</name>
</gene>
<dbReference type="PANTHER" id="PTHR33164">
    <property type="entry name" value="TRANSCRIPTIONAL REGULATOR, MARR FAMILY"/>
    <property type="match status" value="1"/>
</dbReference>
<sequence>MSSRTTSARIEASIGQLLRRSTRAHLYDSMVAGLDGVDVTTYPVLSGVARWQPISATNLAVEIGIDRTATTRYASRLQQAGLVDRVPDPADARATLLRLTPAGEQVVETMRDRLVKHLDAATADWPDAQAQQFAESLERLVDTLSRR</sequence>
<dbReference type="InterPro" id="IPR000835">
    <property type="entry name" value="HTH_MarR-typ"/>
</dbReference>
<dbReference type="OrthoDB" id="7774677at2"/>
<protein>
    <submittedName>
        <fullName evidence="2">DNA-binding MarR family transcriptional regulator</fullName>
    </submittedName>
</protein>
<dbReference type="Pfam" id="PF12802">
    <property type="entry name" value="MarR_2"/>
    <property type="match status" value="1"/>
</dbReference>
<dbReference type="GO" id="GO:0003677">
    <property type="term" value="F:DNA binding"/>
    <property type="evidence" value="ECO:0007669"/>
    <property type="project" value="UniProtKB-KW"/>
</dbReference>
<dbReference type="Gene3D" id="1.10.10.10">
    <property type="entry name" value="Winged helix-like DNA-binding domain superfamily/Winged helix DNA-binding domain"/>
    <property type="match status" value="1"/>
</dbReference>
<dbReference type="GO" id="GO:0003700">
    <property type="term" value="F:DNA-binding transcription factor activity"/>
    <property type="evidence" value="ECO:0007669"/>
    <property type="project" value="InterPro"/>
</dbReference>
<keyword evidence="3" id="KW-1185">Reference proteome</keyword>